<reference evidence="1 2" key="1">
    <citation type="submission" date="2019-03" db="EMBL/GenBank/DDBJ databases">
        <title>Genomic Encyclopedia of Archaeal and Bacterial Type Strains, Phase II (KMG-II): from individual species to whole genera.</title>
        <authorList>
            <person name="Goeker M."/>
        </authorList>
    </citation>
    <scope>NUCLEOTIDE SEQUENCE [LARGE SCALE GENOMIC DNA]</scope>
    <source>
        <strain evidence="1 2">DSM 28353</strain>
    </source>
</reference>
<dbReference type="Proteomes" id="UP000295292">
    <property type="component" value="Unassembled WGS sequence"/>
</dbReference>
<proteinExistence type="predicted"/>
<sequence length="555" mass="60999">MAQIPPIEDSYIDGVIKSNVPYNPTLNQTQGVKLRELVKLLRDRLEQEITENHQIFTAALEAKVDKEAGKGLSQENFTLAFKNKLEELALMGIPAGPVDTIGTPVSENSPKLFYNTTSHKLRIYDPVSMTWRDSIEADLTNYYTKSEVNALITAIPIPNLQSITTGLGNNKTSNTIHINGYENDVLTEGLNLRYLNGIGQMYNIGADGVTKSHISLTNNQVSFGLDNSGSNGGLSITKDTNARLIIGTSQLTLNSFETASTPSAQFNGRVTGKPATMYNEFVVQSQLEDALVNKLNAFKHVTAQHQIYIKTNSGEQRMVDLDTSSFKNIRYSEANSHNIGSMSFDETALSDNVSSVPSSKAVKDYVNSLLGKRKTLLIEMPPLTSTGLSRRHSENLDILHPIIGKWYKVTLVADLYMKNITDGNIVNFGYGIKRSNTAPGGGAANILSTIQKTYQNVNIGDHENVFTRKFTIYFRLTSSSIVESSLEINSLMNPHTSPSAPPIVVQEVTGYVLSNLVEANSNPISTYFSMTVNTLSGTVYPTIRARLLSHKIEEL</sequence>
<dbReference type="AlphaFoldDB" id="A0A4R6WCX5"/>
<evidence type="ECO:0000313" key="1">
    <source>
        <dbReference type="EMBL" id="TDQ77455.1"/>
    </source>
</evidence>
<name>A0A4R6WCX5_9SPHI</name>
<dbReference type="EMBL" id="SNYV01000014">
    <property type="protein sequence ID" value="TDQ77455.1"/>
    <property type="molecule type" value="Genomic_DNA"/>
</dbReference>
<dbReference type="OrthoDB" id="773389at2"/>
<evidence type="ECO:0000313" key="2">
    <source>
        <dbReference type="Proteomes" id="UP000295292"/>
    </source>
</evidence>
<dbReference type="RefSeq" id="WP_133585072.1">
    <property type="nucleotide sequence ID" value="NZ_SNYV01000014.1"/>
</dbReference>
<protein>
    <submittedName>
        <fullName evidence="1">Uncharacterized protein</fullName>
    </submittedName>
</protein>
<comment type="caution">
    <text evidence="1">The sequence shown here is derived from an EMBL/GenBank/DDBJ whole genome shotgun (WGS) entry which is preliminary data.</text>
</comment>
<keyword evidence="2" id="KW-1185">Reference proteome</keyword>
<accession>A0A4R6WCX5</accession>
<organism evidence="1 2">
    <name type="scientific">Sphingobacterium yanglingense</name>
    <dbReference type="NCBI Taxonomy" id="1437280"/>
    <lineage>
        <taxon>Bacteria</taxon>
        <taxon>Pseudomonadati</taxon>
        <taxon>Bacteroidota</taxon>
        <taxon>Sphingobacteriia</taxon>
        <taxon>Sphingobacteriales</taxon>
        <taxon>Sphingobacteriaceae</taxon>
        <taxon>Sphingobacterium</taxon>
    </lineage>
</organism>
<gene>
    <name evidence="1" type="ORF">CLV99_2862</name>
</gene>